<proteinExistence type="predicted"/>
<evidence type="ECO:0000313" key="4">
    <source>
        <dbReference type="WBParaSite" id="ACOC_0000557501-mRNA-1"/>
    </source>
</evidence>
<feature type="region of interest" description="Disordered" evidence="1">
    <location>
        <begin position="41"/>
        <end position="68"/>
    </location>
</feature>
<dbReference type="AlphaFoldDB" id="A0A0R3PLF0"/>
<evidence type="ECO:0000256" key="1">
    <source>
        <dbReference type="SAM" id="MobiDB-lite"/>
    </source>
</evidence>
<dbReference type="WBParaSite" id="ACOC_0000557501-mRNA-1">
    <property type="protein sequence ID" value="ACOC_0000557501-mRNA-1"/>
    <property type="gene ID" value="ACOC_0000557501"/>
</dbReference>
<reference evidence="2 3" key="2">
    <citation type="submission" date="2018-11" db="EMBL/GenBank/DDBJ databases">
        <authorList>
            <consortium name="Pathogen Informatics"/>
        </authorList>
    </citation>
    <scope>NUCLEOTIDE SEQUENCE [LARGE SCALE GENOMIC DNA]</scope>
    <source>
        <strain evidence="2 3">Costa Rica</strain>
    </source>
</reference>
<organism evidence="4">
    <name type="scientific">Angiostrongylus costaricensis</name>
    <name type="common">Nematode worm</name>
    <dbReference type="NCBI Taxonomy" id="334426"/>
    <lineage>
        <taxon>Eukaryota</taxon>
        <taxon>Metazoa</taxon>
        <taxon>Ecdysozoa</taxon>
        <taxon>Nematoda</taxon>
        <taxon>Chromadorea</taxon>
        <taxon>Rhabditida</taxon>
        <taxon>Rhabditina</taxon>
        <taxon>Rhabditomorpha</taxon>
        <taxon>Strongyloidea</taxon>
        <taxon>Metastrongylidae</taxon>
        <taxon>Angiostrongylus</taxon>
    </lineage>
</organism>
<sequence length="106" mass="12213">MARIIDLKQSESGGIREAQLKLRSGRIIRRPINLLIPLKLEESPTQEQLDTNEETKSPTQGPQSAVGILNQRYNLRPRSRDNNVPIIKEFVLHKSKRDMSREMIPK</sequence>
<evidence type="ECO:0000313" key="3">
    <source>
        <dbReference type="Proteomes" id="UP000267027"/>
    </source>
</evidence>
<evidence type="ECO:0000313" key="2">
    <source>
        <dbReference type="EMBL" id="VDM57161.1"/>
    </source>
</evidence>
<keyword evidence="3" id="KW-1185">Reference proteome</keyword>
<name>A0A0R3PLF0_ANGCS</name>
<accession>A0A0R3PLF0</accession>
<dbReference type="EMBL" id="UYYA01003879">
    <property type="protein sequence ID" value="VDM57161.1"/>
    <property type="molecule type" value="Genomic_DNA"/>
</dbReference>
<protein>
    <submittedName>
        <fullName evidence="4">DUF5641 domain-containing protein</fullName>
    </submittedName>
</protein>
<dbReference type="Proteomes" id="UP000267027">
    <property type="component" value="Unassembled WGS sequence"/>
</dbReference>
<reference evidence="4" key="1">
    <citation type="submission" date="2017-02" db="UniProtKB">
        <authorList>
            <consortium name="WormBaseParasite"/>
        </authorList>
    </citation>
    <scope>IDENTIFICATION</scope>
</reference>
<dbReference type="OMA" id="ELHMPNR"/>
<gene>
    <name evidence="2" type="ORF">ACOC_LOCUS5576</name>
</gene>